<dbReference type="PANTHER" id="PTHR35807">
    <property type="entry name" value="TRANSCRIPTIONAL REGULATOR REDD-RELATED"/>
    <property type="match status" value="1"/>
</dbReference>
<dbReference type="Gene3D" id="3.40.50.300">
    <property type="entry name" value="P-loop containing nucleotide triphosphate hydrolases"/>
    <property type="match status" value="1"/>
</dbReference>
<dbReference type="SUPFAM" id="SSF52540">
    <property type="entry name" value="P-loop containing nucleoside triphosphate hydrolases"/>
    <property type="match status" value="1"/>
</dbReference>
<dbReference type="PANTHER" id="PTHR35807:SF1">
    <property type="entry name" value="TRANSCRIPTIONAL REGULATOR REDD"/>
    <property type="match status" value="1"/>
</dbReference>
<dbReference type="InterPro" id="IPR051677">
    <property type="entry name" value="AfsR-DnrI-RedD_regulator"/>
</dbReference>
<dbReference type="InterPro" id="IPR019734">
    <property type="entry name" value="TPR_rpt"/>
</dbReference>
<keyword evidence="2" id="KW-0805">Transcription regulation</keyword>
<name>A0A1G7WYH2_9PSEU</name>
<comment type="similarity">
    <text evidence="1">Belongs to the AfsR/DnrI/RedD regulatory family.</text>
</comment>
<reference evidence="8" key="1">
    <citation type="submission" date="2016-10" db="EMBL/GenBank/DDBJ databases">
        <authorList>
            <person name="Varghese N."/>
            <person name="Submissions S."/>
        </authorList>
    </citation>
    <scope>NUCLEOTIDE SEQUENCE [LARGE SCALE GENOMIC DNA]</scope>
    <source>
        <strain evidence="8">CGMCC 4.3506</strain>
    </source>
</reference>
<keyword evidence="3 7" id="KW-0238">DNA-binding</keyword>
<dbReference type="GO" id="GO:0003677">
    <property type="term" value="F:DNA binding"/>
    <property type="evidence" value="ECO:0007669"/>
    <property type="project" value="UniProtKB-KW"/>
</dbReference>
<dbReference type="InterPro" id="IPR016032">
    <property type="entry name" value="Sig_transdc_resp-reg_C-effctor"/>
</dbReference>
<dbReference type="STRING" id="200378.SAMN05216553_111146"/>
<dbReference type="Gene3D" id="1.25.40.10">
    <property type="entry name" value="Tetratricopeptide repeat domain"/>
    <property type="match status" value="3"/>
</dbReference>
<evidence type="ECO:0000259" key="5">
    <source>
        <dbReference type="SMART" id="SM00862"/>
    </source>
</evidence>
<evidence type="ECO:0000256" key="4">
    <source>
        <dbReference type="ARBA" id="ARBA00023163"/>
    </source>
</evidence>
<keyword evidence="4" id="KW-0804">Transcription</keyword>
<dbReference type="PRINTS" id="PR00364">
    <property type="entry name" value="DISEASERSIST"/>
</dbReference>
<dbReference type="GO" id="GO:0043531">
    <property type="term" value="F:ADP binding"/>
    <property type="evidence" value="ECO:0007669"/>
    <property type="project" value="InterPro"/>
</dbReference>
<dbReference type="InterPro" id="IPR027417">
    <property type="entry name" value="P-loop_NTPase"/>
</dbReference>
<dbReference type="Proteomes" id="UP000199623">
    <property type="component" value="Unassembled WGS sequence"/>
</dbReference>
<evidence type="ECO:0000313" key="8">
    <source>
        <dbReference type="Proteomes" id="UP000199623"/>
    </source>
</evidence>
<dbReference type="InterPro" id="IPR005158">
    <property type="entry name" value="BTAD"/>
</dbReference>
<dbReference type="CDD" id="cd15831">
    <property type="entry name" value="BTAD"/>
    <property type="match status" value="1"/>
</dbReference>
<dbReference type="GO" id="GO:0000160">
    <property type="term" value="P:phosphorelay signal transduction system"/>
    <property type="evidence" value="ECO:0007669"/>
    <property type="project" value="InterPro"/>
</dbReference>
<dbReference type="Gene3D" id="1.10.10.10">
    <property type="entry name" value="Winged helix-like DNA-binding domain superfamily/Winged helix DNA-binding domain"/>
    <property type="match status" value="1"/>
</dbReference>
<dbReference type="SUPFAM" id="SSF46894">
    <property type="entry name" value="C-terminal effector domain of the bipartite response regulators"/>
    <property type="match status" value="1"/>
</dbReference>
<gene>
    <name evidence="7" type="ORF">SAMN05216553_111146</name>
</gene>
<dbReference type="EMBL" id="FNCC01000011">
    <property type="protein sequence ID" value="SDG77007.1"/>
    <property type="molecule type" value="Genomic_DNA"/>
</dbReference>
<evidence type="ECO:0000256" key="2">
    <source>
        <dbReference type="ARBA" id="ARBA00023015"/>
    </source>
</evidence>
<organism evidence="7 8">
    <name type="scientific">Lentzea fradiae</name>
    <dbReference type="NCBI Taxonomy" id="200378"/>
    <lineage>
        <taxon>Bacteria</taxon>
        <taxon>Bacillati</taxon>
        <taxon>Actinomycetota</taxon>
        <taxon>Actinomycetes</taxon>
        <taxon>Pseudonocardiales</taxon>
        <taxon>Pseudonocardiaceae</taxon>
        <taxon>Lentzea</taxon>
    </lineage>
</organism>
<dbReference type="InterPro" id="IPR011990">
    <property type="entry name" value="TPR-like_helical_dom_sf"/>
</dbReference>
<accession>A0A1G7WYH2</accession>
<dbReference type="GO" id="GO:0006355">
    <property type="term" value="P:regulation of DNA-templated transcription"/>
    <property type="evidence" value="ECO:0007669"/>
    <property type="project" value="InterPro"/>
</dbReference>
<dbReference type="AlphaFoldDB" id="A0A1G7WYH2"/>
<evidence type="ECO:0000313" key="7">
    <source>
        <dbReference type="EMBL" id="SDG77007.1"/>
    </source>
</evidence>
<dbReference type="SMART" id="SM00028">
    <property type="entry name" value="TPR"/>
    <property type="match status" value="4"/>
</dbReference>
<dbReference type="OrthoDB" id="3275754at2"/>
<keyword evidence="8" id="KW-1185">Reference proteome</keyword>
<sequence>MTVEYRVLGPLEVLLDGRPVPVPAGRGRVLLATLLLRANEFIPVNELVERVWDGEPPAPARAHKTLQTVVLRLRQALGEAGCVRTSSRGYGAFVEPGQLDLARFRDLVARGEHRAALELWRGPALGNVRSESLHREDVPRLVEEQLTALEHRIDADLDGATDVLVPELRSLVAKHPLHETFWAQLMLALHRAGQQAEALAVYRDVRKQLLDEVGSEPGQRLREAHEQVLRGEVPAARVVPRQLPPPHPHFVGREEELARLTETLRTRPGEPVLISAINGIGGVGKTVLAVEWAHQVAKRFPDGQLYVNLRGFGAGAESLDPAVVARDFLIALGVPAEDVPLGRAELFGAYRSAVAERRLLVLLDNARDGDHVLPLVSGATAGLMLVTSRTRISGLVAGGGEQLITLDVLGRQAAVELLVERIGEARVAAEREAVSRLVERCAGLPLALGIVAARAAYGEPLAALADELEQERLDALDIDDPSTDIRAVFSWSLRSVSEVAAEVFVLLGLHPGPDFSDAAVASLAALTPADAREVLDELVTSSLVTKTSDGRFVLHDLLRDYAVERSADLPQERRAEARERMFDHYLHTTWAARLLIDGLGRWTELPTPAPDTVVVPLADIKSAHRWYDTERKVLLGVATQMDAVGADDILWTFAYSMHIYLRRRGHVDESVDVQMRGLAAARRQGSLFGESRLNRSLASLHLKRQDFDAATRHLREALRCDEELQDTDGQVHVARGLAFMYEAQGRYAESLQVLEGVYSLGISLERVYEKFSYLTALGRASHLVGENDRALELCQEAHLLLGEINEPGSVMLSTLYETFGDIYLERGEHVPATESFETAVRIVRGIHDAYELAVVIVKLARARALAGDRRGARELALEALPLYESQRPAEVDEVRELIASLDQVCT</sequence>
<protein>
    <submittedName>
        <fullName evidence="7">DNA-binding transcriptional activator of the SARP family</fullName>
    </submittedName>
</protein>
<proteinExistence type="inferred from homology"/>
<evidence type="ECO:0000256" key="1">
    <source>
        <dbReference type="ARBA" id="ARBA00005820"/>
    </source>
</evidence>
<dbReference type="InterPro" id="IPR036388">
    <property type="entry name" value="WH-like_DNA-bd_sf"/>
</dbReference>
<feature type="domain" description="OmpR/PhoB-type" evidence="5">
    <location>
        <begin position="17"/>
        <end position="92"/>
    </location>
</feature>
<dbReference type="Pfam" id="PF03704">
    <property type="entry name" value="BTAD"/>
    <property type="match status" value="1"/>
</dbReference>
<dbReference type="RefSeq" id="WP_090053366.1">
    <property type="nucleotide sequence ID" value="NZ_FNCC01000011.1"/>
</dbReference>
<dbReference type="InterPro" id="IPR001867">
    <property type="entry name" value="OmpR/PhoB-type_DNA-bd"/>
</dbReference>
<dbReference type="SUPFAM" id="SSF48452">
    <property type="entry name" value="TPR-like"/>
    <property type="match status" value="3"/>
</dbReference>
<dbReference type="SMART" id="SM01043">
    <property type="entry name" value="BTAD"/>
    <property type="match status" value="1"/>
</dbReference>
<evidence type="ECO:0000259" key="6">
    <source>
        <dbReference type="SMART" id="SM01043"/>
    </source>
</evidence>
<evidence type="ECO:0000256" key="3">
    <source>
        <dbReference type="ARBA" id="ARBA00023125"/>
    </source>
</evidence>
<feature type="domain" description="Bacterial transcriptional activator" evidence="6">
    <location>
        <begin position="99"/>
        <end position="229"/>
    </location>
</feature>
<dbReference type="SMART" id="SM00862">
    <property type="entry name" value="Trans_reg_C"/>
    <property type="match status" value="1"/>
</dbReference>